<dbReference type="InterPro" id="IPR015422">
    <property type="entry name" value="PyrdxlP-dep_Trfase_small"/>
</dbReference>
<evidence type="ECO:0000313" key="2">
    <source>
        <dbReference type="Proteomes" id="UP001501578"/>
    </source>
</evidence>
<dbReference type="Gene3D" id="3.40.640.10">
    <property type="entry name" value="Type I PLP-dependent aspartate aminotransferase-like (Major domain)"/>
    <property type="match status" value="1"/>
</dbReference>
<dbReference type="RefSeq" id="WP_343951889.1">
    <property type="nucleotide sequence ID" value="NZ_BAAAHQ010000023.1"/>
</dbReference>
<dbReference type="InterPro" id="IPR015424">
    <property type="entry name" value="PyrdxlP-dep_Trfase"/>
</dbReference>
<dbReference type="Gene3D" id="3.90.1150.10">
    <property type="entry name" value="Aspartate Aminotransferase, domain 1"/>
    <property type="match status" value="1"/>
</dbReference>
<gene>
    <name evidence="1" type="ORF">GCM10009560_44750</name>
</gene>
<protein>
    <recommendedName>
        <fullName evidence="3">Aminotransferase</fullName>
    </recommendedName>
</protein>
<proteinExistence type="predicted"/>
<reference evidence="2" key="1">
    <citation type="journal article" date="2019" name="Int. J. Syst. Evol. Microbiol.">
        <title>The Global Catalogue of Microorganisms (GCM) 10K type strain sequencing project: providing services to taxonomists for standard genome sequencing and annotation.</title>
        <authorList>
            <consortium name="The Broad Institute Genomics Platform"/>
            <consortium name="The Broad Institute Genome Sequencing Center for Infectious Disease"/>
            <person name="Wu L."/>
            <person name="Ma J."/>
        </authorList>
    </citation>
    <scope>NUCLEOTIDE SEQUENCE [LARGE SCALE GENOMIC DNA]</scope>
    <source>
        <strain evidence="2">JCM 11136</strain>
    </source>
</reference>
<dbReference type="Proteomes" id="UP001501578">
    <property type="component" value="Unassembled WGS sequence"/>
</dbReference>
<comment type="caution">
    <text evidence="1">The sequence shown here is derived from an EMBL/GenBank/DDBJ whole genome shotgun (WGS) entry which is preliminary data.</text>
</comment>
<sequence length="131" mass="14525">MTLPHLSRRGLLAALSSLPAPFMAPARTRRTPPPAPSPVQVAQDEDFWRSVARQYRVSPDFVNLENGYYGIMPEPVRRAHHRAVDHLNEHNSHLLRTTYKTLADKVRGRVAAVLGAAPEEIALTRGGTEAL</sequence>
<organism evidence="1 2">
    <name type="scientific">Nonomuraea longicatena</name>
    <dbReference type="NCBI Taxonomy" id="83682"/>
    <lineage>
        <taxon>Bacteria</taxon>
        <taxon>Bacillati</taxon>
        <taxon>Actinomycetota</taxon>
        <taxon>Actinomycetes</taxon>
        <taxon>Streptosporangiales</taxon>
        <taxon>Streptosporangiaceae</taxon>
        <taxon>Nonomuraea</taxon>
    </lineage>
</organism>
<dbReference type="EMBL" id="BAAAHQ010000023">
    <property type="protein sequence ID" value="GAA0936213.1"/>
    <property type="molecule type" value="Genomic_DNA"/>
</dbReference>
<keyword evidence="2" id="KW-1185">Reference proteome</keyword>
<dbReference type="InterPro" id="IPR015421">
    <property type="entry name" value="PyrdxlP-dep_Trfase_major"/>
</dbReference>
<accession>A0ABP4AGC6</accession>
<dbReference type="SUPFAM" id="SSF53383">
    <property type="entry name" value="PLP-dependent transferases"/>
    <property type="match status" value="1"/>
</dbReference>
<name>A0ABP4AGC6_9ACTN</name>
<evidence type="ECO:0008006" key="3">
    <source>
        <dbReference type="Google" id="ProtNLM"/>
    </source>
</evidence>
<evidence type="ECO:0000313" key="1">
    <source>
        <dbReference type="EMBL" id="GAA0936213.1"/>
    </source>
</evidence>